<reference evidence="3 4" key="2">
    <citation type="journal article" date="2010" name="Stand. Genomic Sci.">
        <title>Complete genome sequence of Chitinophaga pinensis type strain (UQM 2034).</title>
        <authorList>
            <person name="Glavina Del Rio T."/>
            <person name="Abt B."/>
            <person name="Spring S."/>
            <person name="Lapidus A."/>
            <person name="Nolan M."/>
            <person name="Tice H."/>
            <person name="Copeland A."/>
            <person name="Cheng J.F."/>
            <person name="Chen F."/>
            <person name="Bruce D."/>
            <person name="Goodwin L."/>
            <person name="Pitluck S."/>
            <person name="Ivanova N."/>
            <person name="Mavromatis K."/>
            <person name="Mikhailova N."/>
            <person name="Pati A."/>
            <person name="Chen A."/>
            <person name="Palaniappan K."/>
            <person name="Land M."/>
            <person name="Hauser L."/>
            <person name="Chang Y.J."/>
            <person name="Jeffries C.D."/>
            <person name="Chain P."/>
            <person name="Saunders E."/>
            <person name="Detter J.C."/>
            <person name="Brettin T."/>
            <person name="Rohde M."/>
            <person name="Goker M."/>
            <person name="Bristow J."/>
            <person name="Eisen J.A."/>
            <person name="Markowitz V."/>
            <person name="Hugenholtz P."/>
            <person name="Kyrpides N.C."/>
            <person name="Klenk H.P."/>
            <person name="Lucas S."/>
        </authorList>
    </citation>
    <scope>NUCLEOTIDE SEQUENCE [LARGE SCALE GENOMIC DNA]</scope>
    <source>
        <strain evidence="4">ATCC 43595 / DSM 2588 / LMG 13176 / NBRC 15968 / NCIMB 11800 / UQM 2034</strain>
    </source>
</reference>
<proteinExistence type="predicted"/>
<dbReference type="Pfam" id="PF13568">
    <property type="entry name" value="OMP_b-brl_2"/>
    <property type="match status" value="1"/>
</dbReference>
<dbReference type="AlphaFoldDB" id="A0A979GS62"/>
<accession>A0A979GS62</accession>
<dbReference type="InterPro" id="IPR025665">
    <property type="entry name" value="Beta-barrel_OMP_2"/>
</dbReference>
<feature type="domain" description="Outer membrane protein beta-barrel" evidence="2">
    <location>
        <begin position="76"/>
        <end position="171"/>
    </location>
</feature>
<feature type="signal peptide" evidence="1">
    <location>
        <begin position="1"/>
        <end position="22"/>
    </location>
</feature>
<evidence type="ECO:0000313" key="3">
    <source>
        <dbReference type="EMBL" id="ACU57740.1"/>
    </source>
</evidence>
<dbReference type="OrthoDB" id="1118205at2"/>
<organism evidence="3 4">
    <name type="scientific">Chitinophaga pinensis (strain ATCC 43595 / DSM 2588 / LMG 13176 / NBRC 15968 / NCIMB 11800 / UQM 2034)</name>
    <dbReference type="NCBI Taxonomy" id="485918"/>
    <lineage>
        <taxon>Bacteria</taxon>
        <taxon>Pseudomonadati</taxon>
        <taxon>Bacteroidota</taxon>
        <taxon>Chitinophagia</taxon>
        <taxon>Chitinophagales</taxon>
        <taxon>Chitinophagaceae</taxon>
        <taxon>Chitinophaga</taxon>
    </lineage>
</organism>
<evidence type="ECO:0000313" key="4">
    <source>
        <dbReference type="Proteomes" id="UP000002215"/>
    </source>
</evidence>
<name>A0A979GS62_CHIPD</name>
<evidence type="ECO:0000256" key="1">
    <source>
        <dbReference type="SAM" id="SignalP"/>
    </source>
</evidence>
<feature type="chain" id="PRO_5036757419" description="Outer membrane protein beta-barrel domain-containing protein" evidence="1">
    <location>
        <begin position="23"/>
        <end position="264"/>
    </location>
</feature>
<keyword evidence="1" id="KW-0732">Signal</keyword>
<dbReference type="RefSeq" id="WP_012787916.1">
    <property type="nucleotide sequence ID" value="NC_013132.1"/>
</dbReference>
<gene>
    <name evidence="3" type="ordered locus">Cpin_0240</name>
</gene>
<reference evidence="4" key="1">
    <citation type="submission" date="2009-08" db="EMBL/GenBank/DDBJ databases">
        <title>The complete genome of Chitinophaga pinensis DSM 2588.</title>
        <authorList>
            <consortium name="US DOE Joint Genome Institute (JGI-PGF)"/>
            <person name="Lucas S."/>
            <person name="Copeland A."/>
            <person name="Lapidus A."/>
            <person name="Glavina del Rio T."/>
            <person name="Dalin E."/>
            <person name="Tice H."/>
            <person name="Bruce D."/>
            <person name="Goodwin L."/>
            <person name="Pitluck S."/>
            <person name="Kyrpides N."/>
            <person name="Mavromatis K."/>
            <person name="Ivanova N."/>
            <person name="Mikhailova N."/>
            <person name="Sims D."/>
            <person name="Meinche L."/>
            <person name="Brettin T."/>
            <person name="Detter J.C."/>
            <person name="Han C."/>
            <person name="Larimer F."/>
            <person name="Land M."/>
            <person name="Hauser L."/>
            <person name="Markowitz V."/>
            <person name="Cheng J.-F."/>
            <person name="Hugenholtz P."/>
            <person name="Woyke T."/>
            <person name="Wu D."/>
            <person name="Spring S."/>
            <person name="Klenk H.-P."/>
            <person name="Eisen J.A."/>
        </authorList>
    </citation>
    <scope>NUCLEOTIDE SEQUENCE [LARGE SCALE GENOMIC DNA]</scope>
    <source>
        <strain evidence="4">ATCC 43595 / DSM 2588 / LMG 13176 / NBRC 15968 / NCIMB 11800 / UQM 2034</strain>
    </source>
</reference>
<dbReference type="KEGG" id="cpi:Cpin_0240"/>
<dbReference type="Proteomes" id="UP000002215">
    <property type="component" value="Chromosome"/>
</dbReference>
<sequence>MTRKLYFIPLLLLSMLQLPAFSQENTDTVRKVIDEATVSHTHRVSRRSYTTWGGDGPLLSFGRDIRESGNHVRSVPRFTFFFNIGHNYNYDFGRNVGIFTGLNLKNIGLITKDDKDSVKLKRRVYTLGVPLGIKIGDLKRGFFFFAGGAYDLAFNYKEKKFINGDKKEKFNEWFSDRTPLLMPSFFAGIRVHPGFGLKVQYYPDNFFNKEYKETGNSSGATYPYQNLDAKLFFVTLSYDFHGHNIHKHVKEKAVRYHRKYEKNF</sequence>
<dbReference type="EMBL" id="CP001699">
    <property type="protein sequence ID" value="ACU57740.1"/>
    <property type="molecule type" value="Genomic_DNA"/>
</dbReference>
<evidence type="ECO:0000259" key="2">
    <source>
        <dbReference type="Pfam" id="PF13568"/>
    </source>
</evidence>
<protein>
    <recommendedName>
        <fullName evidence="2">Outer membrane protein beta-barrel domain-containing protein</fullName>
    </recommendedName>
</protein>